<dbReference type="GO" id="GO:0005634">
    <property type="term" value="C:nucleus"/>
    <property type="evidence" value="ECO:0007669"/>
    <property type="project" value="TreeGrafter"/>
</dbReference>
<dbReference type="GO" id="GO:1990404">
    <property type="term" value="F:NAD+-protein mono-ADP-ribosyltransferase activity"/>
    <property type="evidence" value="ECO:0007669"/>
    <property type="project" value="TreeGrafter"/>
</dbReference>
<feature type="non-terminal residue" evidence="2">
    <location>
        <position position="892"/>
    </location>
</feature>
<keyword evidence="3" id="KW-1185">Reference proteome</keyword>
<feature type="domain" description="PARP catalytic" evidence="1">
    <location>
        <begin position="739"/>
        <end position="825"/>
    </location>
</feature>
<dbReference type="OrthoDB" id="9514740at2759"/>
<gene>
    <name evidence="2" type="primary">Tnks</name>
    <name evidence="2" type="ORF">SNAT2548_LOCUS8297</name>
</gene>
<sequence length="892" mass="101146">MAALDARTEIPHLLVELRSLGYIEICGKDMGGIYQRLEDWMGEQWGCEFLSTEVRVVANREDRDNDLGLSGSYSTGMVNRVGPVAEWNRLCDASFDWPPNELVCRCMPMNIVTVFKLRGKEGENNMGKLTMELVNFMTQTCGWGLHLCNGTNLGFYGQIREQQVIFKAPHPLNLTAPHLMIELRQAGYVEVNGVDSNGIFDKLTEWLVQTWKAQRLQADPVYCALKFRCDVFKTRGREGENNMGMKTMEIVDFMVQQCAWTMITCNGGNFGRYGSIREQQMVFRDDGHVQHGEDHIMVELRDIGYVEVNGLSSSRDIEPFVSQFLLGSWQCQDYTPQFYEQTKFCDRKFVTPQNLYYKQGLTNNIGKLTIELSIALASQGWLLMLCNGGHISSIRDPSNSYSMGVPIQRKMVDQEIQGGIKREQQIKFTRAPDRTIAAEPLLMIELRSVPRSPPESINTMNCEIIDPFKENAGRQRQTAIALRDWIVSADYEGFIEVNGFNTNGVYQKLQEFIERFLKGRMLGPQSYCDCLFSCRAFRQKMSPHGEYWDGFYCGENNFGKYTMRLIDFLVDHLGEWDLIVCNGNAAERAWRWGGLVSMVAREQQLVFRHRPKAGRVFMAIAQHTPLGRPPMQAPDYWTSDSRNGTAAFKVVPVTEEEKEWLQQLLDGSYVKKVTRDRRGGRLAERFELVAAVRSENPHLWDAFADRRHKVGLSRNGLHTDHKGQDVVPKTVRACPALAARCVDEDGKNPSTEGIFLHGTNPTSAVAILKNNFKIDLAGASAGTMFGPGAYLAEASTKADEYAQDDKTGRYKGLYAMVACRAVMGRPFVEKNPGNYSKKVTSGAFDVVLGDREAAVGTFREFIFFHEESIYPEYALFYRRIYGEEPSETVLEE</sequence>
<evidence type="ECO:0000313" key="3">
    <source>
        <dbReference type="Proteomes" id="UP000604046"/>
    </source>
</evidence>
<dbReference type="PANTHER" id="PTHR45740:SF2">
    <property type="entry name" value="POLY [ADP-RIBOSE] POLYMERASE"/>
    <property type="match status" value="1"/>
</dbReference>
<organism evidence="2 3">
    <name type="scientific">Symbiodinium natans</name>
    <dbReference type="NCBI Taxonomy" id="878477"/>
    <lineage>
        <taxon>Eukaryota</taxon>
        <taxon>Sar</taxon>
        <taxon>Alveolata</taxon>
        <taxon>Dinophyceae</taxon>
        <taxon>Suessiales</taxon>
        <taxon>Symbiodiniaceae</taxon>
        <taxon>Symbiodinium</taxon>
    </lineage>
</organism>
<dbReference type="Proteomes" id="UP000604046">
    <property type="component" value="Unassembled WGS sequence"/>
</dbReference>
<dbReference type="GO" id="GO:0003950">
    <property type="term" value="F:NAD+ poly-ADP-ribosyltransferase activity"/>
    <property type="evidence" value="ECO:0007669"/>
    <property type="project" value="InterPro"/>
</dbReference>
<comment type="caution">
    <text evidence="2">The sequence shown here is derived from an EMBL/GenBank/DDBJ whole genome shotgun (WGS) entry which is preliminary data.</text>
</comment>
<dbReference type="AlphaFoldDB" id="A0A812KEZ3"/>
<dbReference type="PANTHER" id="PTHR45740">
    <property type="entry name" value="POLY [ADP-RIBOSE] POLYMERASE"/>
    <property type="match status" value="1"/>
</dbReference>
<dbReference type="InterPro" id="IPR051712">
    <property type="entry name" value="ARTD-AVP"/>
</dbReference>
<name>A0A812KEZ3_9DINO</name>
<accession>A0A812KEZ3</accession>
<reference evidence="2" key="1">
    <citation type="submission" date="2021-02" db="EMBL/GenBank/DDBJ databases">
        <authorList>
            <person name="Dougan E. K."/>
            <person name="Rhodes N."/>
            <person name="Thang M."/>
            <person name="Chan C."/>
        </authorList>
    </citation>
    <scope>NUCLEOTIDE SEQUENCE</scope>
</reference>
<evidence type="ECO:0000259" key="1">
    <source>
        <dbReference type="Pfam" id="PF00644"/>
    </source>
</evidence>
<dbReference type="InterPro" id="IPR012317">
    <property type="entry name" value="Poly(ADP-ribose)pol_cat_dom"/>
</dbReference>
<dbReference type="EMBL" id="CAJNDS010000611">
    <property type="protein sequence ID" value="CAE7222551.1"/>
    <property type="molecule type" value="Genomic_DNA"/>
</dbReference>
<dbReference type="SUPFAM" id="SSF56399">
    <property type="entry name" value="ADP-ribosylation"/>
    <property type="match status" value="1"/>
</dbReference>
<proteinExistence type="predicted"/>
<protein>
    <submittedName>
        <fullName evidence="2">Tnks protein</fullName>
    </submittedName>
</protein>
<dbReference type="Pfam" id="PF00644">
    <property type="entry name" value="PARP"/>
    <property type="match status" value="1"/>
</dbReference>
<dbReference type="Gene3D" id="3.90.228.10">
    <property type="match status" value="1"/>
</dbReference>
<evidence type="ECO:0000313" key="2">
    <source>
        <dbReference type="EMBL" id="CAE7222551.1"/>
    </source>
</evidence>